<dbReference type="AlphaFoldDB" id="A0A934IF62"/>
<dbReference type="Gene3D" id="3.40.50.2300">
    <property type="match status" value="1"/>
</dbReference>
<dbReference type="SUPFAM" id="SSF52172">
    <property type="entry name" value="CheY-like"/>
    <property type="match status" value="1"/>
</dbReference>
<comment type="caution">
    <text evidence="4">The sequence shown here is derived from an EMBL/GenBank/DDBJ whole genome shotgun (WGS) entry which is preliminary data.</text>
</comment>
<evidence type="ECO:0000313" key="5">
    <source>
        <dbReference type="Proteomes" id="UP000642488"/>
    </source>
</evidence>
<dbReference type="Proteomes" id="UP000642488">
    <property type="component" value="Unassembled WGS sequence"/>
</dbReference>
<dbReference type="InterPro" id="IPR001789">
    <property type="entry name" value="Sig_transdc_resp-reg_receiver"/>
</dbReference>
<dbReference type="InterPro" id="IPR050595">
    <property type="entry name" value="Bact_response_regulator"/>
</dbReference>
<dbReference type="Pfam" id="PF00072">
    <property type="entry name" value="Response_reg"/>
    <property type="match status" value="1"/>
</dbReference>
<dbReference type="SMART" id="SM00448">
    <property type="entry name" value="REC"/>
    <property type="match status" value="1"/>
</dbReference>
<name>A0A934IF62_9RHOB</name>
<evidence type="ECO:0000256" key="2">
    <source>
        <dbReference type="PROSITE-ProRule" id="PRU00169"/>
    </source>
</evidence>
<feature type="modified residue" description="4-aspartylphosphate" evidence="2">
    <location>
        <position position="63"/>
    </location>
</feature>
<dbReference type="EMBL" id="JAEKPD010000001">
    <property type="protein sequence ID" value="MBJ3761480.1"/>
    <property type="molecule type" value="Genomic_DNA"/>
</dbReference>
<evidence type="ECO:0000256" key="1">
    <source>
        <dbReference type="ARBA" id="ARBA00022553"/>
    </source>
</evidence>
<proteinExistence type="predicted"/>
<gene>
    <name evidence="4" type="ORF">ILP92_01775</name>
</gene>
<reference evidence="4" key="1">
    <citation type="submission" date="2020-12" db="EMBL/GenBank/DDBJ databases">
        <title>Bacterial taxonomy.</title>
        <authorList>
            <person name="Pan X."/>
        </authorList>
    </citation>
    <scope>NUCLEOTIDE SEQUENCE</scope>
    <source>
        <strain evidence="4">KCTC 52957</strain>
    </source>
</reference>
<dbReference type="PANTHER" id="PTHR44591:SF3">
    <property type="entry name" value="RESPONSE REGULATORY DOMAIN-CONTAINING PROTEIN"/>
    <property type="match status" value="1"/>
</dbReference>
<protein>
    <submittedName>
        <fullName evidence="4">Response regulator</fullName>
    </submittedName>
</protein>
<dbReference type="RefSeq" id="WP_198914640.1">
    <property type="nucleotide sequence ID" value="NZ_JAEKPD010000001.1"/>
</dbReference>
<keyword evidence="5" id="KW-1185">Reference proteome</keyword>
<dbReference type="PROSITE" id="PS50110">
    <property type="entry name" value="RESPONSE_REGULATORY"/>
    <property type="match status" value="1"/>
</dbReference>
<feature type="domain" description="Response regulatory" evidence="3">
    <location>
        <begin position="10"/>
        <end position="125"/>
    </location>
</feature>
<sequence>MTSLQPQDMRVLLIEDAPATAAVLQLYLEEMGMPEAHWIESLEEAEALAPSIERGDFDVIVSDLILSDADASGFLNRVMAAGTRCQVLICSGDAERSRKMDLPAEAILAKPVSYEALSFAMARLGAKMTANC</sequence>
<dbReference type="PANTHER" id="PTHR44591">
    <property type="entry name" value="STRESS RESPONSE REGULATOR PROTEIN 1"/>
    <property type="match status" value="1"/>
</dbReference>
<dbReference type="GO" id="GO:0000160">
    <property type="term" value="P:phosphorelay signal transduction system"/>
    <property type="evidence" value="ECO:0007669"/>
    <property type="project" value="InterPro"/>
</dbReference>
<accession>A0A934IF62</accession>
<evidence type="ECO:0000313" key="4">
    <source>
        <dbReference type="EMBL" id="MBJ3761480.1"/>
    </source>
</evidence>
<evidence type="ECO:0000259" key="3">
    <source>
        <dbReference type="PROSITE" id="PS50110"/>
    </source>
</evidence>
<keyword evidence="1 2" id="KW-0597">Phosphoprotein</keyword>
<dbReference type="InterPro" id="IPR011006">
    <property type="entry name" value="CheY-like_superfamily"/>
</dbReference>
<organism evidence="4 5">
    <name type="scientific">Palleronia pontilimi</name>
    <dbReference type="NCBI Taxonomy" id="1964209"/>
    <lineage>
        <taxon>Bacteria</taxon>
        <taxon>Pseudomonadati</taxon>
        <taxon>Pseudomonadota</taxon>
        <taxon>Alphaproteobacteria</taxon>
        <taxon>Rhodobacterales</taxon>
        <taxon>Roseobacteraceae</taxon>
        <taxon>Palleronia</taxon>
    </lineage>
</organism>